<feature type="non-terminal residue" evidence="2">
    <location>
        <position position="1"/>
    </location>
</feature>
<reference evidence="2" key="1">
    <citation type="submission" date="2021-02" db="EMBL/GenBank/DDBJ databases">
        <authorList>
            <person name="Nowell W R."/>
        </authorList>
    </citation>
    <scope>NUCLEOTIDE SEQUENCE</scope>
</reference>
<dbReference type="AlphaFoldDB" id="A0A8S2ZTF6"/>
<feature type="non-terminal residue" evidence="2">
    <location>
        <position position="61"/>
    </location>
</feature>
<proteinExistence type="predicted"/>
<organism evidence="2 3">
    <name type="scientific">Rotaria magnacalcarata</name>
    <dbReference type="NCBI Taxonomy" id="392030"/>
    <lineage>
        <taxon>Eukaryota</taxon>
        <taxon>Metazoa</taxon>
        <taxon>Spiralia</taxon>
        <taxon>Gnathifera</taxon>
        <taxon>Rotifera</taxon>
        <taxon>Eurotatoria</taxon>
        <taxon>Bdelloidea</taxon>
        <taxon>Philodinida</taxon>
        <taxon>Philodinidae</taxon>
        <taxon>Rotaria</taxon>
    </lineage>
</organism>
<feature type="region of interest" description="Disordered" evidence="1">
    <location>
        <begin position="1"/>
        <end position="24"/>
    </location>
</feature>
<protein>
    <submittedName>
        <fullName evidence="2">Uncharacterized protein</fullName>
    </submittedName>
</protein>
<comment type="caution">
    <text evidence="2">The sequence shown here is derived from an EMBL/GenBank/DDBJ whole genome shotgun (WGS) entry which is preliminary data.</text>
</comment>
<sequence>PHSQMYAQGQIPGGPYMNSQMLGNPANMMQQQTPVYSNMMGNQQQNVYNSTAVNPSINRTP</sequence>
<evidence type="ECO:0000313" key="3">
    <source>
        <dbReference type="Proteomes" id="UP000676336"/>
    </source>
</evidence>
<evidence type="ECO:0000256" key="1">
    <source>
        <dbReference type="SAM" id="MobiDB-lite"/>
    </source>
</evidence>
<accession>A0A8S2ZTF6</accession>
<dbReference type="Proteomes" id="UP000676336">
    <property type="component" value="Unassembled WGS sequence"/>
</dbReference>
<evidence type="ECO:0000313" key="2">
    <source>
        <dbReference type="EMBL" id="CAF4660242.1"/>
    </source>
</evidence>
<dbReference type="EMBL" id="CAJOBI010117188">
    <property type="protein sequence ID" value="CAF4660242.1"/>
    <property type="molecule type" value="Genomic_DNA"/>
</dbReference>
<gene>
    <name evidence="2" type="ORF">SMN809_LOCUS41470</name>
</gene>
<name>A0A8S2ZTF6_9BILA</name>